<comment type="function">
    <text evidence="2">Could be a virulence factor.</text>
</comment>
<keyword evidence="9" id="KW-0442">Lipid degradation</keyword>
<name>A0A367WU92_9PROT</name>
<dbReference type="PANTHER" id="PTHR43856">
    <property type="entry name" value="CARDIOLIPIN HYDROLASE"/>
    <property type="match status" value="1"/>
</dbReference>
<dbReference type="EMBL" id="JPWI01000011">
    <property type="protein sequence ID" value="RCK44022.1"/>
    <property type="molecule type" value="Genomic_DNA"/>
</dbReference>
<feature type="domain" description="PLD phosphodiesterase" evidence="12">
    <location>
        <begin position="111"/>
        <end position="138"/>
    </location>
</feature>
<evidence type="ECO:0000256" key="5">
    <source>
        <dbReference type="ARBA" id="ARBA00012027"/>
    </source>
</evidence>
<sequence length="354" mass="39330">MAMKVGNVEFYNGPHTLGAPDNLEDVIVEFINGATKRLEIAVQELESRPIAEAIIRARQNRVRVKLVVEQSYLRSSTIKPEPFEPGGKNEPNRVIHDAILRSNIDVKVDFNSSIFHQKFIIRDGQSVLTGSTNFTPTGTHKNLNHVVILHDKKIASTYAREFREIQQGHFGKRNEGHDAKPTYETVSGIPIKIAFAPDHNPEMEIMKQMMKARSRIDFAIFTFSKSSGIDDTMLRLIEMGMPIRGALDYSQGVNAWAPTKDLVAAGGDLYGVKKSSTLGKLHHKLMVLDDQVVIAGSFNYTGPANQLNDENIIVIGAFDPQSDAQREAQSQIALFARREIDRIIAEHGTALSDG</sequence>
<protein>
    <recommendedName>
        <fullName evidence="6">Phospholipase D</fullName>
        <ecNumber evidence="5">3.1.4.4</ecNumber>
    </recommendedName>
    <alternativeName>
        <fullName evidence="11">Choline phosphatase</fullName>
    </alternativeName>
</protein>
<evidence type="ECO:0000256" key="3">
    <source>
        <dbReference type="ARBA" id="ARBA00004613"/>
    </source>
</evidence>
<evidence type="ECO:0000256" key="11">
    <source>
        <dbReference type="ARBA" id="ARBA00029594"/>
    </source>
</evidence>
<keyword evidence="10" id="KW-0443">Lipid metabolism</keyword>
<dbReference type="InterPro" id="IPR001736">
    <property type="entry name" value="PLipase_D/transphosphatidylase"/>
</dbReference>
<dbReference type="SUPFAM" id="SSF56024">
    <property type="entry name" value="Phospholipase D/nuclease"/>
    <property type="match status" value="2"/>
</dbReference>
<evidence type="ECO:0000256" key="9">
    <source>
        <dbReference type="ARBA" id="ARBA00022963"/>
    </source>
</evidence>
<dbReference type="InterPro" id="IPR025202">
    <property type="entry name" value="PLD-like_dom"/>
</dbReference>
<dbReference type="AlphaFoldDB" id="A0A367WU92"/>
<evidence type="ECO:0000256" key="2">
    <source>
        <dbReference type="ARBA" id="ARBA00003145"/>
    </source>
</evidence>
<dbReference type="CDD" id="cd09116">
    <property type="entry name" value="PLDc_Nuc_like"/>
    <property type="match status" value="1"/>
</dbReference>
<comment type="subcellular location">
    <subcellularLocation>
        <location evidence="3">Secreted</location>
    </subcellularLocation>
</comment>
<comment type="caution">
    <text evidence="13">The sequence shown here is derived from an EMBL/GenBank/DDBJ whole genome shotgun (WGS) entry which is preliminary data.</text>
</comment>
<evidence type="ECO:0000256" key="6">
    <source>
        <dbReference type="ARBA" id="ARBA00018392"/>
    </source>
</evidence>
<comment type="catalytic activity">
    <reaction evidence="1">
        <text>a 1,2-diacyl-sn-glycero-3-phosphocholine + H2O = a 1,2-diacyl-sn-glycero-3-phosphate + choline + H(+)</text>
        <dbReference type="Rhea" id="RHEA:14445"/>
        <dbReference type="ChEBI" id="CHEBI:15354"/>
        <dbReference type="ChEBI" id="CHEBI:15377"/>
        <dbReference type="ChEBI" id="CHEBI:15378"/>
        <dbReference type="ChEBI" id="CHEBI:57643"/>
        <dbReference type="ChEBI" id="CHEBI:58608"/>
        <dbReference type="EC" id="3.1.4.4"/>
    </reaction>
</comment>
<reference evidence="13 14" key="1">
    <citation type="submission" date="2014-07" db="EMBL/GenBank/DDBJ databases">
        <title>Draft genome sequence of Thalassospira profundimaris PR54-5.</title>
        <authorList>
            <person name="Lai Q."/>
            <person name="Shao Z."/>
        </authorList>
    </citation>
    <scope>NUCLEOTIDE SEQUENCE [LARGE SCALE GENOMIC DNA]</scope>
    <source>
        <strain evidence="13 14">PR54-5</strain>
    </source>
</reference>
<dbReference type="GO" id="GO:0016891">
    <property type="term" value="F:RNA endonuclease activity producing 5'-phosphomonoesters, hydrolytic mechanism"/>
    <property type="evidence" value="ECO:0007669"/>
    <property type="project" value="TreeGrafter"/>
</dbReference>
<dbReference type="Proteomes" id="UP000252255">
    <property type="component" value="Unassembled WGS sequence"/>
</dbReference>
<keyword evidence="8" id="KW-0378">Hydrolase</keyword>
<evidence type="ECO:0000256" key="10">
    <source>
        <dbReference type="ARBA" id="ARBA00023098"/>
    </source>
</evidence>
<proteinExistence type="inferred from homology"/>
<dbReference type="SMART" id="SM00155">
    <property type="entry name" value="PLDc"/>
    <property type="match status" value="2"/>
</dbReference>
<dbReference type="RefSeq" id="WP_114099163.1">
    <property type="nucleotide sequence ID" value="NZ_JPWI01000011.1"/>
</dbReference>
<evidence type="ECO:0000256" key="8">
    <source>
        <dbReference type="ARBA" id="ARBA00022801"/>
    </source>
</evidence>
<dbReference type="PROSITE" id="PS50035">
    <property type="entry name" value="PLD"/>
    <property type="match status" value="2"/>
</dbReference>
<dbReference type="Pfam" id="PF13091">
    <property type="entry name" value="PLDc_2"/>
    <property type="match status" value="2"/>
</dbReference>
<accession>A0A367WU92</accession>
<keyword evidence="7" id="KW-0964">Secreted</keyword>
<dbReference type="InterPro" id="IPR051406">
    <property type="entry name" value="PLD_domain"/>
</dbReference>
<feature type="domain" description="PLD phosphodiesterase" evidence="12">
    <location>
        <begin position="277"/>
        <end position="304"/>
    </location>
</feature>
<dbReference type="GO" id="GO:0005576">
    <property type="term" value="C:extracellular region"/>
    <property type="evidence" value="ECO:0007669"/>
    <property type="project" value="UniProtKB-SubCell"/>
</dbReference>
<dbReference type="PANTHER" id="PTHR43856:SF1">
    <property type="entry name" value="MITOCHONDRIAL CARDIOLIPIN HYDROLASE"/>
    <property type="match status" value="1"/>
</dbReference>
<evidence type="ECO:0000313" key="14">
    <source>
        <dbReference type="Proteomes" id="UP000252255"/>
    </source>
</evidence>
<dbReference type="GO" id="GO:0004630">
    <property type="term" value="F:phospholipase D activity"/>
    <property type="evidence" value="ECO:0007669"/>
    <property type="project" value="UniProtKB-EC"/>
</dbReference>
<dbReference type="Gene3D" id="3.30.870.10">
    <property type="entry name" value="Endonuclease Chain A"/>
    <property type="match status" value="2"/>
</dbReference>
<organism evidence="13 14">
    <name type="scientific">Thalassospira profundimaris</name>
    <dbReference type="NCBI Taxonomy" id="502049"/>
    <lineage>
        <taxon>Bacteria</taxon>
        <taxon>Pseudomonadati</taxon>
        <taxon>Pseudomonadota</taxon>
        <taxon>Alphaproteobacteria</taxon>
        <taxon>Rhodospirillales</taxon>
        <taxon>Thalassospiraceae</taxon>
        <taxon>Thalassospira</taxon>
    </lineage>
</organism>
<evidence type="ECO:0000256" key="4">
    <source>
        <dbReference type="ARBA" id="ARBA00008664"/>
    </source>
</evidence>
<gene>
    <name evidence="13" type="ORF">TH30_16810</name>
</gene>
<evidence type="ECO:0000256" key="7">
    <source>
        <dbReference type="ARBA" id="ARBA00022525"/>
    </source>
</evidence>
<dbReference type="GO" id="GO:0006793">
    <property type="term" value="P:phosphorus metabolic process"/>
    <property type="evidence" value="ECO:0007669"/>
    <property type="project" value="UniProtKB-ARBA"/>
</dbReference>
<dbReference type="OrthoDB" id="9789376at2"/>
<dbReference type="GO" id="GO:0016042">
    <property type="term" value="P:lipid catabolic process"/>
    <property type="evidence" value="ECO:0007669"/>
    <property type="project" value="UniProtKB-KW"/>
</dbReference>
<evidence type="ECO:0000313" key="13">
    <source>
        <dbReference type="EMBL" id="RCK44022.1"/>
    </source>
</evidence>
<evidence type="ECO:0000259" key="12">
    <source>
        <dbReference type="PROSITE" id="PS50035"/>
    </source>
</evidence>
<dbReference type="EC" id="3.1.4.4" evidence="5"/>
<evidence type="ECO:0000256" key="1">
    <source>
        <dbReference type="ARBA" id="ARBA00000798"/>
    </source>
</evidence>
<comment type="similarity">
    <text evidence="4">Belongs to the phospholipase D family.</text>
</comment>